<dbReference type="Proteomes" id="UP000654345">
    <property type="component" value="Unassembled WGS sequence"/>
</dbReference>
<organism evidence="1 2">
    <name type="scientific">Ktedonobacter robiniae</name>
    <dbReference type="NCBI Taxonomy" id="2778365"/>
    <lineage>
        <taxon>Bacteria</taxon>
        <taxon>Bacillati</taxon>
        <taxon>Chloroflexota</taxon>
        <taxon>Ktedonobacteria</taxon>
        <taxon>Ktedonobacterales</taxon>
        <taxon>Ktedonobacteraceae</taxon>
        <taxon>Ktedonobacter</taxon>
    </lineage>
</organism>
<evidence type="ECO:0000313" key="2">
    <source>
        <dbReference type="Proteomes" id="UP000654345"/>
    </source>
</evidence>
<keyword evidence="2" id="KW-1185">Reference proteome</keyword>
<protein>
    <recommendedName>
        <fullName evidence="3">Transglycosylase SLT domain-containing protein</fullName>
    </recommendedName>
</protein>
<name>A0ABQ3V870_9CHLR</name>
<gene>
    <name evidence="1" type="ORF">KSB_92070</name>
</gene>
<accession>A0ABQ3V870</accession>
<comment type="caution">
    <text evidence="1">The sequence shown here is derived from an EMBL/GenBank/DDBJ whole genome shotgun (WGS) entry which is preliminary data.</text>
</comment>
<reference evidence="1 2" key="1">
    <citation type="journal article" date="2021" name="Int. J. Syst. Evol. Microbiol.">
        <title>Reticulibacter mediterranei gen. nov., sp. nov., within the new family Reticulibacteraceae fam. nov., and Ktedonospora formicarum gen. nov., sp. nov., Ktedonobacter robiniae sp. nov., Dictyobacter formicarum sp. nov. and Dictyobacter arantiisoli sp. nov., belonging to the class Ktedonobacteria.</title>
        <authorList>
            <person name="Yabe S."/>
            <person name="Zheng Y."/>
            <person name="Wang C.M."/>
            <person name="Sakai Y."/>
            <person name="Abe K."/>
            <person name="Yokota A."/>
            <person name="Donadio S."/>
            <person name="Cavaletti L."/>
            <person name="Monciardini P."/>
        </authorList>
    </citation>
    <scope>NUCLEOTIDE SEQUENCE [LARGE SCALE GENOMIC DNA]</scope>
    <source>
        <strain evidence="1 2">SOSP1-30</strain>
    </source>
</reference>
<evidence type="ECO:0000313" key="1">
    <source>
        <dbReference type="EMBL" id="GHO60732.1"/>
    </source>
</evidence>
<proteinExistence type="predicted"/>
<evidence type="ECO:0008006" key="3">
    <source>
        <dbReference type="Google" id="ProtNLM"/>
    </source>
</evidence>
<sequence>MAAVYYDNGTVKRAIHSYNKGAIYEQARSSKRFNKKNRQERMSTTPKNADLSWRTKKQNLVSTQLLRYKYRLYE</sequence>
<dbReference type="EMBL" id="BNJG01000006">
    <property type="protein sequence ID" value="GHO60732.1"/>
    <property type="molecule type" value="Genomic_DNA"/>
</dbReference>